<evidence type="ECO:0000256" key="3">
    <source>
        <dbReference type="ARBA" id="ARBA00022692"/>
    </source>
</evidence>
<dbReference type="RefSeq" id="WP_249295129.1">
    <property type="nucleotide sequence ID" value="NZ_JACRSV010000002.1"/>
</dbReference>
<feature type="transmembrane region" description="Helical" evidence="6">
    <location>
        <begin position="345"/>
        <end position="370"/>
    </location>
</feature>
<evidence type="ECO:0000313" key="7">
    <source>
        <dbReference type="EMBL" id="MBC8560142.1"/>
    </source>
</evidence>
<keyword evidence="8" id="KW-1185">Reference proteome</keyword>
<dbReference type="PANTHER" id="PTHR30250:SF26">
    <property type="entry name" value="PSMA PROTEIN"/>
    <property type="match status" value="1"/>
</dbReference>
<dbReference type="AlphaFoldDB" id="A0A926E329"/>
<evidence type="ECO:0000313" key="8">
    <source>
        <dbReference type="Proteomes" id="UP000610760"/>
    </source>
</evidence>
<keyword evidence="2" id="KW-1003">Cell membrane</keyword>
<evidence type="ECO:0000256" key="2">
    <source>
        <dbReference type="ARBA" id="ARBA00022475"/>
    </source>
</evidence>
<gene>
    <name evidence="7" type="ORF">H8710_08685</name>
</gene>
<feature type="transmembrane region" description="Helical" evidence="6">
    <location>
        <begin position="306"/>
        <end position="325"/>
    </location>
</feature>
<reference evidence="7" key="1">
    <citation type="submission" date="2020-08" db="EMBL/GenBank/DDBJ databases">
        <title>Genome public.</title>
        <authorList>
            <person name="Liu C."/>
            <person name="Sun Q."/>
        </authorList>
    </citation>
    <scope>NUCLEOTIDE SEQUENCE</scope>
    <source>
        <strain evidence="7">NSJ-33</strain>
    </source>
</reference>
<feature type="transmembrane region" description="Helical" evidence="6">
    <location>
        <begin position="90"/>
        <end position="109"/>
    </location>
</feature>
<feature type="transmembrane region" description="Helical" evidence="6">
    <location>
        <begin position="467"/>
        <end position="487"/>
    </location>
</feature>
<feature type="transmembrane region" description="Helical" evidence="6">
    <location>
        <begin position="12"/>
        <end position="33"/>
    </location>
</feature>
<protein>
    <submittedName>
        <fullName evidence="7">Sugar translocase</fullName>
    </submittedName>
</protein>
<evidence type="ECO:0000256" key="1">
    <source>
        <dbReference type="ARBA" id="ARBA00004651"/>
    </source>
</evidence>
<keyword evidence="5 6" id="KW-0472">Membrane</keyword>
<keyword evidence="3 6" id="KW-0812">Transmembrane</keyword>
<proteinExistence type="predicted"/>
<feature type="transmembrane region" description="Helical" evidence="6">
    <location>
        <begin position="45"/>
        <end position="69"/>
    </location>
</feature>
<comment type="caution">
    <text evidence="7">The sequence shown here is derived from an EMBL/GenBank/DDBJ whole genome shotgun (WGS) entry which is preliminary data.</text>
</comment>
<evidence type="ECO:0000256" key="5">
    <source>
        <dbReference type="ARBA" id="ARBA00023136"/>
    </source>
</evidence>
<feature type="transmembrane region" description="Helical" evidence="6">
    <location>
        <begin position="377"/>
        <end position="393"/>
    </location>
</feature>
<keyword evidence="4 6" id="KW-1133">Transmembrane helix</keyword>
<dbReference type="EMBL" id="JACRSV010000002">
    <property type="protein sequence ID" value="MBC8560142.1"/>
    <property type="molecule type" value="Genomic_DNA"/>
</dbReference>
<feature type="transmembrane region" description="Helical" evidence="6">
    <location>
        <begin position="121"/>
        <end position="142"/>
    </location>
</feature>
<evidence type="ECO:0000256" key="4">
    <source>
        <dbReference type="ARBA" id="ARBA00022989"/>
    </source>
</evidence>
<comment type="subcellular location">
    <subcellularLocation>
        <location evidence="1">Cell membrane</location>
        <topology evidence="1">Multi-pass membrane protein</topology>
    </subcellularLocation>
</comment>
<dbReference type="PANTHER" id="PTHR30250">
    <property type="entry name" value="PST FAMILY PREDICTED COLANIC ACID TRANSPORTER"/>
    <property type="match status" value="1"/>
</dbReference>
<accession>A0A926E329</accession>
<sequence>MRTENSIRNSAFALGGQFVSLLTGFIMRTVFVHTLGDDYLGLNGLFTSILSMLSLTELGLGTAVSFALYKPLAENDEPKIGALMHFYKKAYQLIALLTAAFGLLLLPFLDAITNGVSDTVPHLTIIYLLFLGNTVLSYFFSYKRTLITAHQKHYLNTINESLFMFIQYVIQMAVLLTTYNYVLYLVVQMGCVFCSNLLISRKVDKMYPYLKRYKGERLDGETRSMMKTNIVSMMFHRVGSVAVTGTDNIIIAQISMAVLGLYSNYTLIIGTIRTVLSQVFNAVTASVGNLIAVESRERQYEIYKNINFVNFWIFGFFTVALGQTVEPFIALCFGGERLLSQGVLYISLINFYLNGMRLSSVLVINAAGLFKQVKYKSFIEAIVNLGVSLFFLIVLKWGIYGVLLGTTVSFLTTNLWWEPYSIYRCAFKEPLRKYFTSYAVYAVVTLGAYLLADFLCGFITLGGWLGWILVGIVSSLVSNALFFLLFFRTREFGYFKEICLRYGHKISNRLTRKGE</sequence>
<dbReference type="InterPro" id="IPR050833">
    <property type="entry name" value="Poly_Biosynth_Transport"/>
</dbReference>
<evidence type="ECO:0000256" key="6">
    <source>
        <dbReference type="SAM" id="Phobius"/>
    </source>
</evidence>
<feature type="transmembrane region" description="Helical" evidence="6">
    <location>
        <begin position="399"/>
        <end position="417"/>
    </location>
</feature>
<dbReference type="Proteomes" id="UP000610760">
    <property type="component" value="Unassembled WGS sequence"/>
</dbReference>
<feature type="transmembrane region" description="Helical" evidence="6">
    <location>
        <begin position="438"/>
        <end position="461"/>
    </location>
</feature>
<dbReference type="GO" id="GO:0005886">
    <property type="term" value="C:plasma membrane"/>
    <property type="evidence" value="ECO:0007669"/>
    <property type="project" value="UniProtKB-SubCell"/>
</dbReference>
<name>A0A926E329_9FIRM</name>
<feature type="transmembrane region" description="Helical" evidence="6">
    <location>
        <begin position="154"/>
        <end position="175"/>
    </location>
</feature>
<organism evidence="7 8">
    <name type="scientific">Fumia xinanensis</name>
    <dbReference type="NCBI Taxonomy" id="2763659"/>
    <lineage>
        <taxon>Bacteria</taxon>
        <taxon>Bacillati</taxon>
        <taxon>Bacillota</taxon>
        <taxon>Clostridia</taxon>
        <taxon>Eubacteriales</taxon>
        <taxon>Oscillospiraceae</taxon>
        <taxon>Fumia</taxon>
    </lineage>
</organism>